<accession>A0A542EH64</accession>
<dbReference type="GO" id="GO:0008757">
    <property type="term" value="F:S-adenosylmethionine-dependent methyltransferase activity"/>
    <property type="evidence" value="ECO:0007669"/>
    <property type="project" value="InterPro"/>
</dbReference>
<feature type="region of interest" description="Disordered" evidence="1">
    <location>
        <begin position="306"/>
        <end position="326"/>
    </location>
</feature>
<sequence>MRSFEDLVTEAEDADVTGWGFGWLEGRANEQRPSWGYARLLEQRLAHAGSALDIDTGGGEVVNEASCLPRTMVVTESWAPNAERAREILGARGVRVVATDTGGGLPFDDSSFDVVSSRHPVKPDWSEIHRVLRPGGCYLAQHVGPSSAFELIEFMLGPLSPQQRSGRDPKAEAAEARAAGLTVDRLRTARCRMEFGPYPRILDTGCDYAAGRSVLVNPRNLAVFCVQTGSNRERATTHGVGPNRSHLAVLLSAPGATHWLRRLGRPAPEEVGPSPPSAARSVVRPCGVGMGGSIHRLRRLGRSHWVESGHPGSARPTHETGRTVFA</sequence>
<keyword evidence="3" id="KW-0489">Methyltransferase</keyword>
<organism evidence="3 4">
    <name type="scientific">Yimella lutea</name>
    <dbReference type="NCBI Taxonomy" id="587872"/>
    <lineage>
        <taxon>Bacteria</taxon>
        <taxon>Bacillati</taxon>
        <taxon>Actinomycetota</taxon>
        <taxon>Actinomycetes</taxon>
        <taxon>Micrococcales</taxon>
        <taxon>Dermacoccaceae</taxon>
        <taxon>Yimella</taxon>
    </lineage>
</organism>
<dbReference type="AlphaFoldDB" id="A0A542EH64"/>
<dbReference type="PANTHER" id="PTHR43460:SF1">
    <property type="entry name" value="METHYLTRANSFERASE TYPE 11 DOMAIN-CONTAINING PROTEIN"/>
    <property type="match status" value="1"/>
</dbReference>
<dbReference type="EMBL" id="VFMO01000001">
    <property type="protein sequence ID" value="TQJ14672.1"/>
    <property type="molecule type" value="Genomic_DNA"/>
</dbReference>
<dbReference type="PANTHER" id="PTHR43460">
    <property type="entry name" value="METHYLTRANSFERASE"/>
    <property type="match status" value="1"/>
</dbReference>
<dbReference type="SUPFAM" id="SSF53335">
    <property type="entry name" value="S-adenosyl-L-methionine-dependent methyltransferases"/>
    <property type="match status" value="1"/>
</dbReference>
<feature type="domain" description="Methyltransferase type 11" evidence="2">
    <location>
        <begin position="52"/>
        <end position="138"/>
    </location>
</feature>
<keyword evidence="3" id="KW-0808">Transferase</keyword>
<keyword evidence="4" id="KW-1185">Reference proteome</keyword>
<evidence type="ECO:0000313" key="3">
    <source>
        <dbReference type="EMBL" id="TQJ14672.1"/>
    </source>
</evidence>
<evidence type="ECO:0000313" key="4">
    <source>
        <dbReference type="Proteomes" id="UP000320806"/>
    </source>
</evidence>
<evidence type="ECO:0000256" key="1">
    <source>
        <dbReference type="SAM" id="MobiDB-lite"/>
    </source>
</evidence>
<name>A0A542EH64_9MICO</name>
<gene>
    <name evidence="3" type="ORF">FB459_2170</name>
</gene>
<comment type="caution">
    <text evidence="3">The sequence shown here is derived from an EMBL/GenBank/DDBJ whole genome shotgun (WGS) entry which is preliminary data.</text>
</comment>
<dbReference type="Gene3D" id="3.40.50.150">
    <property type="entry name" value="Vaccinia Virus protein VP39"/>
    <property type="match status" value="1"/>
</dbReference>
<feature type="compositionally biased region" description="Basic and acidic residues" evidence="1">
    <location>
        <begin position="316"/>
        <end position="326"/>
    </location>
</feature>
<dbReference type="RefSeq" id="WP_141928449.1">
    <property type="nucleotide sequence ID" value="NZ_VFMO01000001.1"/>
</dbReference>
<proteinExistence type="predicted"/>
<evidence type="ECO:0000259" key="2">
    <source>
        <dbReference type="Pfam" id="PF08241"/>
    </source>
</evidence>
<dbReference type="Proteomes" id="UP000320806">
    <property type="component" value="Unassembled WGS sequence"/>
</dbReference>
<dbReference type="OrthoDB" id="9795864at2"/>
<protein>
    <submittedName>
        <fullName evidence="3">Methyltransferase family protein</fullName>
    </submittedName>
</protein>
<dbReference type="InterPro" id="IPR052939">
    <property type="entry name" value="23S_rRNA_MeTrnsfrase_RlmA"/>
</dbReference>
<dbReference type="GO" id="GO:0032259">
    <property type="term" value="P:methylation"/>
    <property type="evidence" value="ECO:0007669"/>
    <property type="project" value="UniProtKB-KW"/>
</dbReference>
<dbReference type="Pfam" id="PF08241">
    <property type="entry name" value="Methyltransf_11"/>
    <property type="match status" value="1"/>
</dbReference>
<dbReference type="CDD" id="cd02440">
    <property type="entry name" value="AdoMet_MTases"/>
    <property type="match status" value="1"/>
</dbReference>
<dbReference type="InterPro" id="IPR029063">
    <property type="entry name" value="SAM-dependent_MTases_sf"/>
</dbReference>
<reference evidence="3 4" key="1">
    <citation type="submission" date="2019-06" db="EMBL/GenBank/DDBJ databases">
        <title>Sequencing the genomes of 1000 actinobacteria strains.</title>
        <authorList>
            <person name="Klenk H.-P."/>
        </authorList>
    </citation>
    <scope>NUCLEOTIDE SEQUENCE [LARGE SCALE GENOMIC DNA]</scope>
    <source>
        <strain evidence="3 4">DSM 19828</strain>
    </source>
</reference>
<dbReference type="InterPro" id="IPR013216">
    <property type="entry name" value="Methyltransf_11"/>
</dbReference>